<comment type="caution">
    <text evidence="2">The sequence shown here is derived from an EMBL/GenBank/DDBJ whole genome shotgun (WGS) entry which is preliminary data.</text>
</comment>
<accession>A0AAD4FF34</accession>
<reference evidence="2" key="1">
    <citation type="submission" date="2021-07" db="EMBL/GenBank/DDBJ databases">
        <title>Genome Resource of American Ginseng Black Spot Pathogen Alternaria panax.</title>
        <authorList>
            <person name="Qiu C."/>
            <person name="Wang W."/>
            <person name="Liu Z."/>
        </authorList>
    </citation>
    <scope>NUCLEOTIDE SEQUENCE</scope>
    <source>
        <strain evidence="2">BNCC115425</strain>
    </source>
</reference>
<keyword evidence="3" id="KW-1185">Reference proteome</keyword>
<feature type="compositionally biased region" description="Polar residues" evidence="1">
    <location>
        <begin position="274"/>
        <end position="299"/>
    </location>
</feature>
<evidence type="ECO:0000256" key="1">
    <source>
        <dbReference type="SAM" id="MobiDB-lite"/>
    </source>
</evidence>
<feature type="region of interest" description="Disordered" evidence="1">
    <location>
        <begin position="78"/>
        <end position="103"/>
    </location>
</feature>
<protein>
    <submittedName>
        <fullName evidence="2">Uncharacterized protein</fullName>
    </submittedName>
</protein>
<name>A0AAD4FF34_9PLEO</name>
<sequence length="411" mass="47023">MFTPLVLRRNFSLSNRVPHSRIVQQAARHGHERVIIQRVRIRRPFLSKSRLVGAVAVGVATYGLGQYVGIKVEVEDTREESGTYKPGQDGWTTVGPEDEDEDEDDEYDDAILFLPTGLSRPRPKTFWKGSDPEWQEFRRLATDRARVEKIRGELASMIRNLFAKTPSYVATAGKIDTNKGNMWIEFKFLDTTPPEFERPGIELTEDLEWRKATRPVETSHHIRLNRILYPKPAAEALYQDTKRKIGRTWKEFKIYMGWSQESQTETVQQLVKRVSTNPQSSVNKTTSITPNPFSTPASDTQQPGTTTPSSTVAPVDGPAKELNGILLPDPKKLTLDLTQFRNDFRKSNHKRPLIFPRGSFLVLGLIEIYGERIKMTLQVRAVYDPKQGRYVGMDFWPWNIVELRQTPKGGR</sequence>
<proteinExistence type="predicted"/>
<evidence type="ECO:0000313" key="3">
    <source>
        <dbReference type="Proteomes" id="UP001199106"/>
    </source>
</evidence>
<evidence type="ECO:0000313" key="2">
    <source>
        <dbReference type="EMBL" id="KAG9188813.1"/>
    </source>
</evidence>
<dbReference type="Proteomes" id="UP001199106">
    <property type="component" value="Unassembled WGS sequence"/>
</dbReference>
<feature type="region of interest" description="Disordered" evidence="1">
    <location>
        <begin position="274"/>
        <end position="315"/>
    </location>
</feature>
<gene>
    <name evidence="2" type="ORF">G6011_07518</name>
</gene>
<feature type="compositionally biased region" description="Low complexity" evidence="1">
    <location>
        <begin position="300"/>
        <end position="311"/>
    </location>
</feature>
<dbReference type="AlphaFoldDB" id="A0AAD4FF34"/>
<dbReference type="EMBL" id="JAANER010000006">
    <property type="protein sequence ID" value="KAG9188813.1"/>
    <property type="molecule type" value="Genomic_DNA"/>
</dbReference>
<organism evidence="2 3">
    <name type="scientific">Alternaria panax</name>
    <dbReference type="NCBI Taxonomy" id="48097"/>
    <lineage>
        <taxon>Eukaryota</taxon>
        <taxon>Fungi</taxon>
        <taxon>Dikarya</taxon>
        <taxon>Ascomycota</taxon>
        <taxon>Pezizomycotina</taxon>
        <taxon>Dothideomycetes</taxon>
        <taxon>Pleosporomycetidae</taxon>
        <taxon>Pleosporales</taxon>
        <taxon>Pleosporineae</taxon>
        <taxon>Pleosporaceae</taxon>
        <taxon>Alternaria</taxon>
        <taxon>Alternaria sect. Panax</taxon>
    </lineage>
</organism>